<dbReference type="Pfam" id="PF00512">
    <property type="entry name" value="HisKA"/>
    <property type="match status" value="1"/>
</dbReference>
<dbReference type="PROSITE" id="PS50109">
    <property type="entry name" value="HIS_KIN"/>
    <property type="match status" value="1"/>
</dbReference>
<comment type="subunit">
    <text evidence="9">At low DSF concentrations, interacts with RpfF.</text>
</comment>
<dbReference type="SMART" id="SM00387">
    <property type="entry name" value="HATPase_c"/>
    <property type="match status" value="1"/>
</dbReference>
<dbReference type="PANTHER" id="PTHR45339:SF1">
    <property type="entry name" value="HYBRID SIGNAL TRANSDUCTION HISTIDINE KINASE J"/>
    <property type="match status" value="1"/>
</dbReference>
<dbReference type="GO" id="GO:0005524">
    <property type="term" value="F:ATP binding"/>
    <property type="evidence" value="ECO:0007669"/>
    <property type="project" value="UniProtKB-KW"/>
</dbReference>
<feature type="coiled-coil region" evidence="12">
    <location>
        <begin position="26"/>
        <end position="53"/>
    </location>
</feature>
<evidence type="ECO:0000313" key="16">
    <source>
        <dbReference type="Proteomes" id="UP000198851"/>
    </source>
</evidence>
<evidence type="ECO:0000256" key="12">
    <source>
        <dbReference type="SAM" id="Coils"/>
    </source>
</evidence>
<dbReference type="PRINTS" id="PR00344">
    <property type="entry name" value="BCTRLSENSOR"/>
</dbReference>
<accession>A0A1I4CGH0</accession>
<dbReference type="STRING" id="1280847.SAMN04488036_102217"/>
<keyword evidence="6" id="KW-0418">Kinase</keyword>
<dbReference type="InterPro" id="IPR003661">
    <property type="entry name" value="HisK_dim/P_dom"/>
</dbReference>
<feature type="domain" description="Histidine kinase" evidence="13">
    <location>
        <begin position="85"/>
        <end position="306"/>
    </location>
</feature>
<feature type="modified residue" description="4-aspartylphosphate" evidence="11">
    <location>
        <position position="379"/>
    </location>
</feature>
<evidence type="ECO:0000256" key="8">
    <source>
        <dbReference type="ARBA" id="ARBA00023012"/>
    </source>
</evidence>
<comment type="catalytic activity">
    <reaction evidence="1">
        <text>ATP + protein L-histidine = ADP + protein N-phospho-L-histidine.</text>
        <dbReference type="EC" id="2.7.13.3"/>
    </reaction>
</comment>
<sequence>MYLGEQVGSTPDHVSRRRYLRERKGREEAERLLEAKSRELYEANQRLTKLAETLETAVHLRTAELETARVAAEAANEAKSVFLASMSHEIRTPLNGILGMAQALDDSGLTQAQHQLVTVLGESGRLLLSIINDVLDISKIEAGKFDLETVAYSLPELARVMCQHHRVAAEEKGLQFEVTIDDSAKVMAETDPTRLQQVVGNLLSNAVKFTDSGRVSLHMTLEEARNGKAWLKMTVTDSGPGIAKSQQPRLFQRFSQANTSITRMHGGTGLGLAISRRICELMGGSISVKSDAGKGATFVAKVQVVPLKERTPADASLSEVKEVVTLEGLRVLAAEDNKTNQLVLRHMLKKAQVQLTIVPDGKQAIETWSAGAFDMVLMDINMPVMDGLEATRLIREAERAAMKEAVPIIAVSANAMVHQVAGYLSEGMTGHVSKPVSRAVLVEAMIKALEEKRSRGADP</sequence>
<keyword evidence="7" id="KW-0067">ATP-binding</keyword>
<evidence type="ECO:0000256" key="7">
    <source>
        <dbReference type="ARBA" id="ARBA00022840"/>
    </source>
</evidence>
<dbReference type="PANTHER" id="PTHR45339">
    <property type="entry name" value="HYBRID SIGNAL TRANSDUCTION HISTIDINE KINASE J"/>
    <property type="match status" value="1"/>
</dbReference>
<name>A0A1I4CGH0_9RHOB</name>
<dbReference type="CDD" id="cd17546">
    <property type="entry name" value="REC_hyHK_CKI1_RcsC-like"/>
    <property type="match status" value="1"/>
</dbReference>
<dbReference type="FunFam" id="3.30.565.10:FF:000010">
    <property type="entry name" value="Sensor histidine kinase RcsC"/>
    <property type="match status" value="1"/>
</dbReference>
<dbReference type="AlphaFoldDB" id="A0A1I4CGH0"/>
<dbReference type="Gene3D" id="3.30.565.10">
    <property type="entry name" value="Histidine kinase-like ATPase, C-terminal domain"/>
    <property type="match status" value="1"/>
</dbReference>
<dbReference type="SUPFAM" id="SSF55874">
    <property type="entry name" value="ATPase domain of HSP90 chaperone/DNA topoisomerase II/histidine kinase"/>
    <property type="match status" value="1"/>
</dbReference>
<dbReference type="InterPro" id="IPR036097">
    <property type="entry name" value="HisK_dim/P_sf"/>
</dbReference>
<dbReference type="GO" id="GO:0000155">
    <property type="term" value="F:phosphorelay sensor kinase activity"/>
    <property type="evidence" value="ECO:0007669"/>
    <property type="project" value="InterPro"/>
</dbReference>
<evidence type="ECO:0000256" key="10">
    <source>
        <dbReference type="ARBA" id="ARBA00068150"/>
    </source>
</evidence>
<dbReference type="FunFam" id="1.10.287.130:FF:000002">
    <property type="entry name" value="Two-component osmosensing histidine kinase"/>
    <property type="match status" value="1"/>
</dbReference>
<dbReference type="InterPro" id="IPR011006">
    <property type="entry name" value="CheY-like_superfamily"/>
</dbReference>
<gene>
    <name evidence="15" type="ORF">SAMN04488036_102217</name>
</gene>
<dbReference type="EMBL" id="FOSZ01000002">
    <property type="protein sequence ID" value="SFK79389.1"/>
    <property type="molecule type" value="Genomic_DNA"/>
</dbReference>
<dbReference type="Gene3D" id="1.10.287.130">
    <property type="match status" value="1"/>
</dbReference>
<evidence type="ECO:0000256" key="4">
    <source>
        <dbReference type="ARBA" id="ARBA00022679"/>
    </source>
</evidence>
<evidence type="ECO:0000259" key="13">
    <source>
        <dbReference type="PROSITE" id="PS50109"/>
    </source>
</evidence>
<protein>
    <recommendedName>
        <fullName evidence="10">Sensory/regulatory protein RpfC</fullName>
        <ecNumber evidence="2">2.7.13.3</ecNumber>
    </recommendedName>
</protein>
<keyword evidence="8" id="KW-0902">Two-component regulatory system</keyword>
<reference evidence="16" key="1">
    <citation type="submission" date="2016-10" db="EMBL/GenBank/DDBJ databases">
        <authorList>
            <person name="Varghese N."/>
            <person name="Submissions S."/>
        </authorList>
    </citation>
    <scope>NUCLEOTIDE SEQUENCE [LARGE SCALE GENOMIC DNA]</scope>
    <source>
        <strain evidence="16">DSM 28453</strain>
    </source>
</reference>
<dbReference type="CDD" id="cd16922">
    <property type="entry name" value="HATPase_EvgS-ArcB-TorS-like"/>
    <property type="match status" value="1"/>
</dbReference>
<dbReference type="Pfam" id="PF00072">
    <property type="entry name" value="Response_reg"/>
    <property type="match status" value="1"/>
</dbReference>
<keyword evidence="16" id="KW-1185">Reference proteome</keyword>
<dbReference type="InterPro" id="IPR001789">
    <property type="entry name" value="Sig_transdc_resp-reg_receiver"/>
</dbReference>
<dbReference type="InterPro" id="IPR003594">
    <property type="entry name" value="HATPase_dom"/>
</dbReference>
<dbReference type="InterPro" id="IPR004358">
    <property type="entry name" value="Sig_transdc_His_kin-like_C"/>
</dbReference>
<evidence type="ECO:0000259" key="14">
    <source>
        <dbReference type="PROSITE" id="PS50110"/>
    </source>
</evidence>
<dbReference type="SMART" id="SM00388">
    <property type="entry name" value="HisKA"/>
    <property type="match status" value="1"/>
</dbReference>
<dbReference type="Proteomes" id="UP000198851">
    <property type="component" value="Unassembled WGS sequence"/>
</dbReference>
<dbReference type="CDD" id="cd00082">
    <property type="entry name" value="HisKA"/>
    <property type="match status" value="1"/>
</dbReference>
<keyword evidence="5" id="KW-0547">Nucleotide-binding</keyword>
<dbReference type="InterPro" id="IPR005467">
    <property type="entry name" value="His_kinase_dom"/>
</dbReference>
<keyword evidence="3 11" id="KW-0597">Phosphoprotein</keyword>
<feature type="domain" description="Response regulatory" evidence="14">
    <location>
        <begin position="330"/>
        <end position="449"/>
    </location>
</feature>
<evidence type="ECO:0000256" key="2">
    <source>
        <dbReference type="ARBA" id="ARBA00012438"/>
    </source>
</evidence>
<evidence type="ECO:0000256" key="11">
    <source>
        <dbReference type="PROSITE-ProRule" id="PRU00169"/>
    </source>
</evidence>
<dbReference type="EC" id="2.7.13.3" evidence="2"/>
<evidence type="ECO:0000313" key="15">
    <source>
        <dbReference type="EMBL" id="SFK79389.1"/>
    </source>
</evidence>
<dbReference type="RefSeq" id="WP_093321881.1">
    <property type="nucleotide sequence ID" value="NZ_FOSZ01000002.1"/>
</dbReference>
<dbReference type="Gene3D" id="3.40.50.2300">
    <property type="match status" value="1"/>
</dbReference>
<evidence type="ECO:0000256" key="9">
    <source>
        <dbReference type="ARBA" id="ARBA00064003"/>
    </source>
</evidence>
<dbReference type="InterPro" id="IPR036890">
    <property type="entry name" value="HATPase_C_sf"/>
</dbReference>
<evidence type="ECO:0000256" key="3">
    <source>
        <dbReference type="ARBA" id="ARBA00022553"/>
    </source>
</evidence>
<dbReference type="Pfam" id="PF02518">
    <property type="entry name" value="HATPase_c"/>
    <property type="match status" value="1"/>
</dbReference>
<evidence type="ECO:0000256" key="1">
    <source>
        <dbReference type="ARBA" id="ARBA00000085"/>
    </source>
</evidence>
<dbReference type="SUPFAM" id="SSF47384">
    <property type="entry name" value="Homodimeric domain of signal transducing histidine kinase"/>
    <property type="match status" value="1"/>
</dbReference>
<proteinExistence type="predicted"/>
<evidence type="ECO:0000256" key="5">
    <source>
        <dbReference type="ARBA" id="ARBA00022741"/>
    </source>
</evidence>
<keyword evidence="12" id="KW-0175">Coiled coil</keyword>
<organism evidence="15 16">
    <name type="scientific">Shimia haliotis</name>
    <dbReference type="NCBI Taxonomy" id="1280847"/>
    <lineage>
        <taxon>Bacteria</taxon>
        <taxon>Pseudomonadati</taxon>
        <taxon>Pseudomonadota</taxon>
        <taxon>Alphaproteobacteria</taxon>
        <taxon>Rhodobacterales</taxon>
        <taxon>Roseobacteraceae</taxon>
    </lineage>
</organism>
<dbReference type="OrthoDB" id="9801651at2"/>
<evidence type="ECO:0000256" key="6">
    <source>
        <dbReference type="ARBA" id="ARBA00022777"/>
    </source>
</evidence>
<dbReference type="SUPFAM" id="SSF52172">
    <property type="entry name" value="CheY-like"/>
    <property type="match status" value="1"/>
</dbReference>
<dbReference type="SMART" id="SM00448">
    <property type="entry name" value="REC"/>
    <property type="match status" value="1"/>
</dbReference>
<keyword evidence="4" id="KW-0808">Transferase</keyword>
<dbReference type="PROSITE" id="PS50110">
    <property type="entry name" value="RESPONSE_REGULATORY"/>
    <property type="match status" value="1"/>
</dbReference>